<feature type="domain" description="Ig-like" evidence="5">
    <location>
        <begin position="126"/>
        <end position="220"/>
    </location>
</feature>
<keyword evidence="4" id="KW-0472">Membrane</keyword>
<dbReference type="CDD" id="cd00096">
    <property type="entry name" value="Ig"/>
    <property type="match status" value="2"/>
</dbReference>
<dbReference type="InterPro" id="IPR036179">
    <property type="entry name" value="Ig-like_dom_sf"/>
</dbReference>
<feature type="region of interest" description="Disordered" evidence="3">
    <location>
        <begin position="929"/>
        <end position="948"/>
    </location>
</feature>
<evidence type="ECO:0000313" key="7">
    <source>
        <dbReference type="Proteomes" id="UP001501920"/>
    </source>
</evidence>
<feature type="domain" description="Ig-like" evidence="5">
    <location>
        <begin position="427"/>
        <end position="494"/>
    </location>
</feature>
<feature type="region of interest" description="Disordered" evidence="3">
    <location>
        <begin position="408"/>
        <end position="433"/>
    </location>
</feature>
<keyword evidence="4" id="KW-1133">Transmembrane helix</keyword>
<reference evidence="6" key="3">
    <citation type="submission" date="2025-09" db="UniProtKB">
        <authorList>
            <consortium name="Ensembl"/>
        </authorList>
    </citation>
    <scope>IDENTIFICATION</scope>
</reference>
<dbReference type="InterPro" id="IPR003599">
    <property type="entry name" value="Ig_sub"/>
</dbReference>
<keyword evidence="2" id="KW-1015">Disulfide bond</keyword>
<feature type="compositionally biased region" description="Polar residues" evidence="3">
    <location>
        <begin position="929"/>
        <end position="941"/>
    </location>
</feature>
<dbReference type="AlphaFoldDB" id="A0AAR2JB93"/>
<dbReference type="Proteomes" id="UP001501920">
    <property type="component" value="Chromosome 2"/>
</dbReference>
<protein>
    <recommendedName>
        <fullName evidence="5">Ig-like domain-containing protein</fullName>
    </recommendedName>
</protein>
<reference evidence="6 7" key="1">
    <citation type="submission" date="2020-10" db="EMBL/GenBank/DDBJ databases">
        <title>Pygocentrus nattereri (red-bellied piranha) genome, fPygNat1, primary haplotype.</title>
        <authorList>
            <person name="Myers G."/>
            <person name="Meyer A."/>
            <person name="Karagic N."/>
            <person name="Pippel M."/>
            <person name="Winkler S."/>
            <person name="Tracey A."/>
            <person name="Wood J."/>
            <person name="Formenti G."/>
            <person name="Howe K."/>
            <person name="Fedrigo O."/>
            <person name="Jarvis E.D."/>
        </authorList>
    </citation>
    <scope>NUCLEOTIDE SEQUENCE [LARGE SCALE GENOMIC DNA]</scope>
</reference>
<dbReference type="Pfam" id="PF13927">
    <property type="entry name" value="Ig_3"/>
    <property type="match status" value="3"/>
</dbReference>
<feature type="compositionally biased region" description="Polar residues" evidence="3">
    <location>
        <begin position="408"/>
        <end position="421"/>
    </location>
</feature>
<evidence type="ECO:0000256" key="3">
    <source>
        <dbReference type="SAM" id="MobiDB-lite"/>
    </source>
</evidence>
<dbReference type="Pfam" id="PF13895">
    <property type="entry name" value="Ig_2"/>
    <property type="match status" value="3"/>
</dbReference>
<dbReference type="GO" id="GO:0007166">
    <property type="term" value="P:cell surface receptor signaling pathway"/>
    <property type="evidence" value="ECO:0007669"/>
    <property type="project" value="TreeGrafter"/>
</dbReference>
<dbReference type="GeneTree" id="ENSGT00940000162700"/>
<dbReference type="GO" id="GO:0004888">
    <property type="term" value="F:transmembrane signaling receptor activity"/>
    <property type="evidence" value="ECO:0007669"/>
    <property type="project" value="TreeGrafter"/>
</dbReference>
<reference evidence="6" key="2">
    <citation type="submission" date="2025-08" db="UniProtKB">
        <authorList>
            <consortium name="Ensembl"/>
        </authorList>
    </citation>
    <scope>IDENTIFICATION</scope>
</reference>
<proteinExistence type="predicted"/>
<dbReference type="InterPro" id="IPR007110">
    <property type="entry name" value="Ig-like_dom"/>
</dbReference>
<keyword evidence="4" id="KW-0812">Transmembrane</keyword>
<dbReference type="PROSITE" id="PS50835">
    <property type="entry name" value="IG_LIKE"/>
    <property type="match status" value="7"/>
</dbReference>
<evidence type="ECO:0000313" key="6">
    <source>
        <dbReference type="Ensembl" id="ENSPNAP00000047484.1"/>
    </source>
</evidence>
<dbReference type="InterPro" id="IPR013783">
    <property type="entry name" value="Ig-like_fold"/>
</dbReference>
<evidence type="ECO:0000256" key="1">
    <source>
        <dbReference type="ARBA" id="ARBA00022729"/>
    </source>
</evidence>
<dbReference type="Ensembl" id="ENSPNAT00000057590.1">
    <property type="protein sequence ID" value="ENSPNAP00000047484.1"/>
    <property type="gene ID" value="ENSPNAG00000001759.2"/>
</dbReference>
<feature type="domain" description="Ig-like" evidence="5">
    <location>
        <begin position="517"/>
        <end position="602"/>
    </location>
</feature>
<accession>A0AAR2JB93</accession>
<dbReference type="InterPro" id="IPR050488">
    <property type="entry name" value="Ig_Fc_receptor"/>
</dbReference>
<keyword evidence="7" id="KW-1185">Reference proteome</keyword>
<dbReference type="SMART" id="SM00408">
    <property type="entry name" value="IGc2"/>
    <property type="match status" value="6"/>
</dbReference>
<dbReference type="GO" id="GO:0006955">
    <property type="term" value="P:immune response"/>
    <property type="evidence" value="ECO:0007669"/>
    <property type="project" value="TreeGrafter"/>
</dbReference>
<evidence type="ECO:0000256" key="4">
    <source>
        <dbReference type="SAM" id="Phobius"/>
    </source>
</evidence>
<dbReference type="PANTHER" id="PTHR11481">
    <property type="entry name" value="IMMUNOGLOBULIN FC RECEPTOR"/>
    <property type="match status" value="1"/>
</dbReference>
<organism evidence="6 7">
    <name type="scientific">Pygocentrus nattereri</name>
    <name type="common">Red-bellied piranha</name>
    <dbReference type="NCBI Taxonomy" id="42514"/>
    <lineage>
        <taxon>Eukaryota</taxon>
        <taxon>Metazoa</taxon>
        <taxon>Chordata</taxon>
        <taxon>Craniata</taxon>
        <taxon>Vertebrata</taxon>
        <taxon>Euteleostomi</taxon>
        <taxon>Actinopterygii</taxon>
        <taxon>Neopterygii</taxon>
        <taxon>Teleostei</taxon>
        <taxon>Ostariophysi</taxon>
        <taxon>Characiformes</taxon>
        <taxon>Characoidei</taxon>
        <taxon>Pygocentrus</taxon>
    </lineage>
</organism>
<dbReference type="PANTHER" id="PTHR11481:SF64">
    <property type="entry name" value="FC RECEPTOR-LIKE PROTEIN 4"/>
    <property type="match status" value="1"/>
</dbReference>
<evidence type="ECO:0000259" key="5">
    <source>
        <dbReference type="PROSITE" id="PS50835"/>
    </source>
</evidence>
<dbReference type="SUPFAM" id="SSF48726">
    <property type="entry name" value="Immunoglobulin"/>
    <property type="match status" value="9"/>
</dbReference>
<dbReference type="InterPro" id="IPR003598">
    <property type="entry name" value="Ig_sub2"/>
</dbReference>
<feature type="domain" description="Ig-like" evidence="5">
    <location>
        <begin position="36"/>
        <end position="119"/>
    </location>
</feature>
<evidence type="ECO:0000256" key="2">
    <source>
        <dbReference type="ARBA" id="ARBA00023157"/>
    </source>
</evidence>
<feature type="domain" description="Ig-like" evidence="5">
    <location>
        <begin position="225"/>
        <end position="310"/>
    </location>
</feature>
<dbReference type="FunFam" id="2.60.40.10:FF:001607">
    <property type="entry name" value="Leukocyte immune-type receptor TS32.15 L2.5a"/>
    <property type="match status" value="2"/>
</dbReference>
<dbReference type="Gene3D" id="2.60.40.10">
    <property type="entry name" value="Immunoglobulins"/>
    <property type="match status" value="9"/>
</dbReference>
<name>A0AAR2JB93_PYGNA</name>
<sequence length="1001" mass="112157">MAVSPYLLVSIVLGVKCYRARVLVSLVRAGRVQERPKASLILVPAGQLFIGEVVTLRCDIQGHTDTEWRYSFYKNEYQPFYSEVREYSFSVVESDSGKYTCRGERRSDSWRSEISDAVTLTVSALPRATLTVEPESSVFTGESVTLKCEIKGYVGWTYQWYKQDPWGGLITVPQSVHHTVNRDTLTIRGDAVIHGDQYWCRGERRYRTTSSQISDPVTLTVNALPRATLTADPKWSPVFSGESVTLKCEIKGYDGWTYQWYKQDPWRRLITVSQSVYHTINRDTLTIRADTVINGDQYWCRGERHDRSISSQISSSVTLTVNALPRATLTADPKWSPVFSGESVTLKCEIYSYDGWTYQWYKQDPWRRWTAVSQSVYHTVNRDTLTIRADTVINGDQYWCRGERRLRPTSSQNSDSVTLTVEETPKPELTSSHKGAALIGNPVVLYCKLDQSAGWRFYWSKHTQSPENETKTETHSYTISSVSVSDGGQYWCRAGRGTPVYYTHYSDALWMNVTESPKAVISINPDNQVFRGETVTLRCDMQGGGDTEWRYSWHKDDYSHVSFSTTKENTISFVRESHSGKYTCRGERRSDSQTSEISDAVTLTVSDRAQAVLRASPQSWLSEGDSVTLSCEVKGSSTGWTFSWYRDKDELLSDSSRGAGGSYTLSPAALNHTGVYACRATRGETAYHTQYSDAQPLWITGVSPPVSLMVSPNRTQHFNFKPLSLSCEGQSDSPGWRVRQYTHSEKVSDCSSGWGSVTGPTCNISSLSTSHTGVYWCESESGESSNPVNITVTNNNVILESPVHPVTERDPLTLRCLCHHTKASDCIAEFYKDGLLLQTQTTGEMTIRTVSKSNEGLYHCKHPEKGESPQNWILVRVSTNPADKAAPNLVGVVVGVGFAVLFIILLILLWCYRANKGLKQNIDQMSQQNRQPGAEVTQNGHTLRHADVASGSTEVTYAEIELKTKKPTKKREMASVNADTVYSELKHNTDKGNVAGLGDSD</sequence>
<feature type="domain" description="Ig-like" evidence="5">
    <location>
        <begin position="610"/>
        <end position="692"/>
    </location>
</feature>
<dbReference type="GO" id="GO:0009897">
    <property type="term" value="C:external side of plasma membrane"/>
    <property type="evidence" value="ECO:0007669"/>
    <property type="project" value="TreeGrafter"/>
</dbReference>
<feature type="transmembrane region" description="Helical" evidence="4">
    <location>
        <begin position="889"/>
        <end position="912"/>
    </location>
</feature>
<dbReference type="SMART" id="SM00409">
    <property type="entry name" value="IG"/>
    <property type="match status" value="9"/>
</dbReference>
<keyword evidence="1" id="KW-0732">Signal</keyword>
<feature type="domain" description="Ig-like" evidence="5">
    <location>
        <begin position="325"/>
        <end position="420"/>
    </location>
</feature>